<evidence type="ECO:0000313" key="5">
    <source>
        <dbReference type="Proteomes" id="UP000595198"/>
    </source>
</evidence>
<organism evidence="2 4">
    <name type="scientific">Corynebacterium amycolatum</name>
    <dbReference type="NCBI Taxonomy" id="43765"/>
    <lineage>
        <taxon>Bacteria</taxon>
        <taxon>Bacillati</taxon>
        <taxon>Actinomycetota</taxon>
        <taxon>Actinomycetes</taxon>
        <taxon>Mycobacteriales</taxon>
        <taxon>Corynebacteriaceae</taxon>
        <taxon>Corynebacterium</taxon>
    </lineage>
</organism>
<evidence type="ECO:0000256" key="1">
    <source>
        <dbReference type="ARBA" id="ARBA00023063"/>
    </source>
</evidence>
<dbReference type="GO" id="GO:0042128">
    <property type="term" value="P:nitrate assimilation"/>
    <property type="evidence" value="ECO:0007669"/>
    <property type="project" value="UniProtKB-KW"/>
</dbReference>
<accession>A0AB37GAV0</accession>
<dbReference type="RefSeq" id="WP_197914694.1">
    <property type="nucleotide sequence ID" value="NZ_CP065628.1"/>
</dbReference>
<dbReference type="SUPFAM" id="SSF89155">
    <property type="entry name" value="TorD-like"/>
    <property type="match status" value="1"/>
</dbReference>
<dbReference type="GO" id="GO:0051131">
    <property type="term" value="P:chaperone-mediated protein complex assembly"/>
    <property type="evidence" value="ECO:0007669"/>
    <property type="project" value="InterPro"/>
</dbReference>
<dbReference type="Proteomes" id="UP000595198">
    <property type="component" value="Chromosome"/>
</dbReference>
<dbReference type="Gene3D" id="1.10.3480.10">
    <property type="entry name" value="TorD-like"/>
    <property type="match status" value="1"/>
</dbReference>
<dbReference type="GO" id="GO:0051082">
    <property type="term" value="F:unfolded protein binding"/>
    <property type="evidence" value="ECO:0007669"/>
    <property type="project" value="InterPro"/>
</dbReference>
<protein>
    <submittedName>
        <fullName evidence="2">Nitrate reductase molybdenum cofactor assembly chaperone</fullName>
    </submittedName>
</protein>
<sequence>MAKRNFLGRIPEQFVESVPLTNQQRLLLYMACSLLLDYPHENAEQRWEAVARELSALPAEVGDELSAFLTEAAEMPLQKLQAHYVEAFDQRRRCSMNLSYYSVGDTRQRGVALLAFKEQLAALGFEQEREELPDHLCVVLEAGALADDVGHRIVTEMLASHRDGLEVLRTALSNISPMYAHVVTALCMSLPEIDQETIDAYINLIRTGPPAELVGLGTPLPHVGMQET</sequence>
<dbReference type="GO" id="GO:0016530">
    <property type="term" value="F:metallochaperone activity"/>
    <property type="evidence" value="ECO:0007669"/>
    <property type="project" value="TreeGrafter"/>
</dbReference>
<evidence type="ECO:0000313" key="4">
    <source>
        <dbReference type="Proteomes" id="UP000594774"/>
    </source>
</evidence>
<dbReference type="InterPro" id="IPR003765">
    <property type="entry name" value="NO3_reductase_chaperone_NarJ"/>
</dbReference>
<gene>
    <name evidence="2" type="primary">narJ</name>
    <name evidence="2" type="ORF">I6G95_10725</name>
    <name evidence="3" type="ORF">I6H48_11285</name>
</gene>
<reference evidence="4 5" key="1">
    <citation type="submission" date="2020-12" db="EMBL/GenBank/DDBJ databases">
        <title>FDA dAtabase for Regulatory Grade micrObial Sequences (FDA-ARGOS): Supporting development and validation of Infectious Disease Dx tests.</title>
        <authorList>
            <person name="Sproer C."/>
            <person name="Gronow S."/>
            <person name="Severitt S."/>
            <person name="Schroder I."/>
            <person name="Tallon L."/>
            <person name="Sadzewicz L."/>
            <person name="Zhao X."/>
            <person name="Boylan J."/>
            <person name="Ott S."/>
            <person name="Bowen H."/>
            <person name="Vavikolanu K."/>
            <person name="Mehta A."/>
            <person name="Aluvathingal J."/>
            <person name="Nadendla S."/>
            <person name="Lowell S."/>
            <person name="Myers T."/>
            <person name="Yan Y."/>
            <person name="Sichtig H."/>
        </authorList>
    </citation>
    <scope>NUCLEOTIDE SEQUENCE [LARGE SCALE GENOMIC DNA]</scope>
    <source>
        <strain evidence="2 4">FDAARGOS_938</strain>
        <strain evidence="3 5">FDAARGOS_991</strain>
    </source>
</reference>
<keyword evidence="1" id="KW-0534">Nitrate assimilation</keyword>
<keyword evidence="5" id="KW-1185">Reference proteome</keyword>
<dbReference type="PANTHER" id="PTHR43680">
    <property type="entry name" value="NITRATE REDUCTASE MOLYBDENUM COFACTOR ASSEMBLY CHAPERONE"/>
    <property type="match status" value="1"/>
</dbReference>
<dbReference type="AlphaFoldDB" id="A0AB37GAV0"/>
<name>A0AB37GAV0_CORAY</name>
<dbReference type="InterPro" id="IPR020945">
    <property type="entry name" value="DMSO/NO3_reduct_chaperone"/>
</dbReference>
<dbReference type="InterPro" id="IPR036411">
    <property type="entry name" value="TorD-like_sf"/>
</dbReference>
<dbReference type="Proteomes" id="UP000594774">
    <property type="component" value="Chromosome"/>
</dbReference>
<evidence type="ECO:0000313" key="2">
    <source>
        <dbReference type="EMBL" id="QPR30644.1"/>
    </source>
</evidence>
<evidence type="ECO:0000313" key="3">
    <source>
        <dbReference type="EMBL" id="QQB82479.1"/>
    </source>
</evidence>
<dbReference type="PANTHER" id="PTHR43680:SF2">
    <property type="entry name" value="NITRATE REDUCTASE MOLYBDENUM COFACTOR ASSEMBLY CHAPERONE NARJ"/>
    <property type="match status" value="1"/>
</dbReference>
<dbReference type="EMBL" id="CP066023">
    <property type="protein sequence ID" value="QQB82479.1"/>
    <property type="molecule type" value="Genomic_DNA"/>
</dbReference>
<dbReference type="Pfam" id="PF02613">
    <property type="entry name" value="Nitrate_red_del"/>
    <property type="match status" value="1"/>
</dbReference>
<dbReference type="EMBL" id="CP065628">
    <property type="protein sequence ID" value="QPR30644.1"/>
    <property type="molecule type" value="Genomic_DNA"/>
</dbReference>
<dbReference type="NCBIfam" id="TIGR00684">
    <property type="entry name" value="narJ"/>
    <property type="match status" value="1"/>
</dbReference>
<proteinExistence type="predicted"/>